<comment type="catalytic activity">
    <reaction evidence="9">
        <text>Couples ATP hydrolysis with the unwinding of duplex DNA by translocating in the 3'-5' direction.</text>
        <dbReference type="EC" id="5.6.2.4"/>
    </reaction>
</comment>
<evidence type="ECO:0000256" key="6">
    <source>
        <dbReference type="ARBA" id="ARBA00023125"/>
    </source>
</evidence>
<comment type="caution">
    <text evidence="14">The sequence shown here is derived from an EMBL/GenBank/DDBJ whole genome shotgun (WGS) entry which is preliminary data.</text>
</comment>
<keyword evidence="2" id="KW-0547">Nucleotide-binding</keyword>
<evidence type="ECO:0000313" key="14">
    <source>
        <dbReference type="EMBL" id="EXX57623.1"/>
    </source>
</evidence>
<dbReference type="PROSITE" id="PS51192">
    <property type="entry name" value="HELICASE_ATP_BIND_1"/>
    <property type="match status" value="1"/>
</dbReference>
<dbReference type="AlphaFoldDB" id="A0A015LSH6"/>
<evidence type="ECO:0000256" key="1">
    <source>
        <dbReference type="ARBA" id="ARBA00005446"/>
    </source>
</evidence>
<dbReference type="InterPro" id="IPR014001">
    <property type="entry name" value="Helicase_ATP-bd"/>
</dbReference>
<keyword evidence="8" id="KW-0539">Nucleus</keyword>
<evidence type="ECO:0000256" key="3">
    <source>
        <dbReference type="ARBA" id="ARBA00022801"/>
    </source>
</evidence>
<evidence type="ECO:0000256" key="11">
    <source>
        <dbReference type="SAM" id="MobiDB-lite"/>
    </source>
</evidence>
<dbReference type="SMART" id="SM00490">
    <property type="entry name" value="HELICc"/>
    <property type="match status" value="1"/>
</dbReference>
<dbReference type="InterPro" id="IPR011545">
    <property type="entry name" value="DEAD/DEAH_box_helicase_dom"/>
</dbReference>
<feature type="domain" description="Helicase ATP-binding" evidence="12">
    <location>
        <begin position="314"/>
        <end position="487"/>
    </location>
</feature>
<dbReference type="SMART" id="SM00487">
    <property type="entry name" value="DEXDc"/>
    <property type="match status" value="1"/>
</dbReference>
<dbReference type="SUPFAM" id="SSF52540">
    <property type="entry name" value="P-loop containing nucleoside triphosphate hydrolases"/>
    <property type="match status" value="1"/>
</dbReference>
<proteinExistence type="inferred from homology"/>
<dbReference type="NCBIfam" id="TIGR00614">
    <property type="entry name" value="recQ_fam"/>
    <property type="match status" value="1"/>
</dbReference>
<dbReference type="GO" id="GO:0016787">
    <property type="term" value="F:hydrolase activity"/>
    <property type="evidence" value="ECO:0007669"/>
    <property type="project" value="UniProtKB-KW"/>
</dbReference>
<feature type="domain" description="Helicase C-terminal" evidence="13">
    <location>
        <begin position="517"/>
        <end position="667"/>
    </location>
</feature>
<name>A0A015LSH6_RHIIW</name>
<evidence type="ECO:0000256" key="2">
    <source>
        <dbReference type="ARBA" id="ARBA00022741"/>
    </source>
</evidence>
<dbReference type="GO" id="GO:0005694">
    <property type="term" value="C:chromosome"/>
    <property type="evidence" value="ECO:0007669"/>
    <property type="project" value="TreeGrafter"/>
</dbReference>
<evidence type="ECO:0000256" key="5">
    <source>
        <dbReference type="ARBA" id="ARBA00022840"/>
    </source>
</evidence>
<dbReference type="GO" id="GO:0000724">
    <property type="term" value="P:double-strand break repair via homologous recombination"/>
    <property type="evidence" value="ECO:0007669"/>
    <property type="project" value="TreeGrafter"/>
</dbReference>
<keyword evidence="5" id="KW-0067">ATP-binding</keyword>
<dbReference type="GO" id="GO:0005737">
    <property type="term" value="C:cytoplasm"/>
    <property type="evidence" value="ECO:0007669"/>
    <property type="project" value="TreeGrafter"/>
</dbReference>
<dbReference type="PROSITE" id="PS51194">
    <property type="entry name" value="HELICASE_CTER"/>
    <property type="match status" value="1"/>
</dbReference>
<dbReference type="STRING" id="1432141.A0A015LSH6"/>
<dbReference type="CDD" id="cd17920">
    <property type="entry name" value="DEXHc_RecQ"/>
    <property type="match status" value="1"/>
</dbReference>
<dbReference type="EC" id="5.6.2.4" evidence="10"/>
<sequence>MKYYTRVVYAATARKEDPDIETPEDQEVSDLQINGLVAHLSGDHSLCWEDFCWHKSNVDLELPEPNLLKYDNHRRASFRSMLIEVFRLPTQQSLITTIRTSHNEAFNRIKLCYTNKLIDYYKSYQARHACAILHNNYGIEFLIEIMRSIEEVSDLSVEDYINLKKMLDIRQQQRQKNQKEITQRNEERGKKIDEQKKQTEMFDFDQDLVPYGKNVKHEIETHEFIPSFSHLIRDFMSLLKCHACLSFPKYSAIGLCKVCYFYLYSGLQNQFPNQKYTLPFEIPNTEISIEKKVDMVVNQVFEFSGYREKQYESIMSFINKKNTLVILPTGSGKTLCWVVPALISEGLTVIFTPLKALIDDQIRELINIRIPCAGLYTSTNHPSNYQEKVFGEIAAGFLRVLFVTPEKFHKNPAFRSMLMRISQIRSIRFVIDEVHCIVEQEYFRKAWNNLGTLKQLFPLSHLMMLTATCSTNEARKIQSIMNIEVGDLNIIRSSSFVRSEITFEVQTKSSKEKTINEICEQIQKIENEYCIIYCASPASCEEILELIRTKLDISLDIYHGKLESITRHQSITRWKAGLTQVMVATNAFGLGINMSNVRLVIHYTFPLSLGNLIQEAGRAGRDRREAKHTIYYSRQDIKTVYGIVAGEESSTNDLEYQEYLEERQKKF</sequence>
<evidence type="ECO:0000256" key="8">
    <source>
        <dbReference type="ARBA" id="ARBA00023242"/>
    </source>
</evidence>
<accession>A0A015LSH6</accession>
<dbReference type="Pfam" id="PF00270">
    <property type="entry name" value="DEAD"/>
    <property type="match status" value="1"/>
</dbReference>
<dbReference type="InterPro" id="IPR027417">
    <property type="entry name" value="P-loop_NTPase"/>
</dbReference>
<dbReference type="InterPro" id="IPR004589">
    <property type="entry name" value="DNA_helicase_ATP-dep_RecQ"/>
</dbReference>
<keyword evidence="15" id="KW-1185">Reference proteome</keyword>
<dbReference type="EMBL" id="JEMT01027322">
    <property type="protein sequence ID" value="EXX57623.1"/>
    <property type="molecule type" value="Genomic_DNA"/>
</dbReference>
<keyword evidence="6" id="KW-0238">DNA-binding</keyword>
<protein>
    <recommendedName>
        <fullName evidence="10">DNA 3'-5' helicase</fullName>
        <ecNumber evidence="10">5.6.2.4</ecNumber>
    </recommendedName>
</protein>
<evidence type="ECO:0000256" key="7">
    <source>
        <dbReference type="ARBA" id="ARBA00023235"/>
    </source>
</evidence>
<dbReference type="OrthoDB" id="10261556at2759"/>
<keyword evidence="7" id="KW-0413">Isomerase</keyword>
<dbReference type="GO" id="GO:0005524">
    <property type="term" value="F:ATP binding"/>
    <property type="evidence" value="ECO:0007669"/>
    <property type="project" value="UniProtKB-KW"/>
</dbReference>
<comment type="similarity">
    <text evidence="1">Belongs to the helicase family. RecQ subfamily.</text>
</comment>
<dbReference type="PANTHER" id="PTHR13710:SF153">
    <property type="entry name" value="RECQ-LIKE DNA HELICASE BLM"/>
    <property type="match status" value="1"/>
</dbReference>
<evidence type="ECO:0000259" key="13">
    <source>
        <dbReference type="PROSITE" id="PS51194"/>
    </source>
</evidence>
<dbReference type="Pfam" id="PF00271">
    <property type="entry name" value="Helicase_C"/>
    <property type="match status" value="1"/>
</dbReference>
<evidence type="ECO:0000256" key="4">
    <source>
        <dbReference type="ARBA" id="ARBA00022806"/>
    </source>
</evidence>
<dbReference type="PANTHER" id="PTHR13710">
    <property type="entry name" value="DNA HELICASE RECQ FAMILY MEMBER"/>
    <property type="match status" value="1"/>
</dbReference>
<dbReference type="GO" id="GO:0003677">
    <property type="term" value="F:DNA binding"/>
    <property type="evidence" value="ECO:0007669"/>
    <property type="project" value="UniProtKB-KW"/>
</dbReference>
<dbReference type="HOGENOM" id="CLU_005485_0_0_1"/>
<feature type="compositionally biased region" description="Basic and acidic residues" evidence="11">
    <location>
        <begin position="177"/>
        <end position="196"/>
    </location>
</feature>
<organism evidence="14 15">
    <name type="scientific">Rhizophagus irregularis (strain DAOM 197198w)</name>
    <name type="common">Glomus intraradices</name>
    <dbReference type="NCBI Taxonomy" id="1432141"/>
    <lineage>
        <taxon>Eukaryota</taxon>
        <taxon>Fungi</taxon>
        <taxon>Fungi incertae sedis</taxon>
        <taxon>Mucoromycota</taxon>
        <taxon>Glomeromycotina</taxon>
        <taxon>Glomeromycetes</taxon>
        <taxon>Glomerales</taxon>
        <taxon>Glomeraceae</taxon>
        <taxon>Rhizophagus</taxon>
    </lineage>
</organism>
<feature type="region of interest" description="Disordered" evidence="11">
    <location>
        <begin position="174"/>
        <end position="196"/>
    </location>
</feature>
<keyword evidence="3" id="KW-0378">Hydrolase</keyword>
<keyword evidence="4" id="KW-0347">Helicase</keyword>
<evidence type="ECO:0000256" key="10">
    <source>
        <dbReference type="ARBA" id="ARBA00034808"/>
    </source>
</evidence>
<dbReference type="GO" id="GO:0005634">
    <property type="term" value="C:nucleus"/>
    <property type="evidence" value="ECO:0007669"/>
    <property type="project" value="TreeGrafter"/>
</dbReference>
<evidence type="ECO:0000313" key="15">
    <source>
        <dbReference type="Proteomes" id="UP000022910"/>
    </source>
</evidence>
<reference evidence="14 15" key="1">
    <citation type="submission" date="2014-02" db="EMBL/GenBank/DDBJ databases">
        <title>Single nucleus genome sequencing reveals high similarity among nuclei of an endomycorrhizal fungus.</title>
        <authorList>
            <person name="Lin K."/>
            <person name="Geurts R."/>
            <person name="Zhang Z."/>
            <person name="Limpens E."/>
            <person name="Saunders D.G."/>
            <person name="Mu D."/>
            <person name="Pang E."/>
            <person name="Cao H."/>
            <person name="Cha H."/>
            <person name="Lin T."/>
            <person name="Zhou Q."/>
            <person name="Shang Y."/>
            <person name="Li Y."/>
            <person name="Ivanov S."/>
            <person name="Sharma T."/>
            <person name="Velzen R.V."/>
            <person name="Ruijter N.D."/>
            <person name="Aanen D.K."/>
            <person name="Win J."/>
            <person name="Kamoun S."/>
            <person name="Bisseling T."/>
            <person name="Huang S."/>
        </authorList>
    </citation>
    <scope>NUCLEOTIDE SEQUENCE [LARGE SCALE GENOMIC DNA]</scope>
    <source>
        <strain evidence="15">DAOM197198w</strain>
    </source>
</reference>
<dbReference type="InterPro" id="IPR001650">
    <property type="entry name" value="Helicase_C-like"/>
</dbReference>
<gene>
    <name evidence="14" type="ORF">RirG_205460</name>
</gene>
<evidence type="ECO:0000256" key="9">
    <source>
        <dbReference type="ARBA" id="ARBA00034617"/>
    </source>
</evidence>
<dbReference type="GO" id="GO:0043138">
    <property type="term" value="F:3'-5' DNA helicase activity"/>
    <property type="evidence" value="ECO:0007669"/>
    <property type="project" value="UniProtKB-EC"/>
</dbReference>
<evidence type="ECO:0000259" key="12">
    <source>
        <dbReference type="PROSITE" id="PS51192"/>
    </source>
</evidence>
<dbReference type="GO" id="GO:0009378">
    <property type="term" value="F:four-way junction helicase activity"/>
    <property type="evidence" value="ECO:0007669"/>
    <property type="project" value="TreeGrafter"/>
</dbReference>
<dbReference type="Gene3D" id="3.40.50.300">
    <property type="entry name" value="P-loop containing nucleotide triphosphate hydrolases"/>
    <property type="match status" value="2"/>
</dbReference>
<dbReference type="Proteomes" id="UP000022910">
    <property type="component" value="Unassembled WGS sequence"/>
</dbReference>